<evidence type="ECO:0000313" key="1">
    <source>
        <dbReference type="EMBL" id="AJQ95681.1"/>
    </source>
</evidence>
<dbReference type="HOGENOM" id="CLU_3062079_0_0_6"/>
<dbReference type="KEGG" id="gsn:YC6258_03645"/>
<name>A0A0C5VN00_9GAMM</name>
<sequence>MGNRYVMKFFDLLGRTALETYRASIGRSRFFVIYWFRDTKDIPVVTIEESDMA</sequence>
<dbReference type="EMBL" id="CP007142">
    <property type="protein sequence ID" value="AJQ95681.1"/>
    <property type="molecule type" value="Genomic_DNA"/>
</dbReference>
<dbReference type="Proteomes" id="UP000032266">
    <property type="component" value="Chromosome"/>
</dbReference>
<accession>A0A0C5VN00</accession>
<proteinExistence type="predicted"/>
<evidence type="ECO:0000313" key="2">
    <source>
        <dbReference type="Proteomes" id="UP000032266"/>
    </source>
</evidence>
<protein>
    <submittedName>
        <fullName evidence="1">Uncharacterized protein</fullName>
    </submittedName>
</protein>
<gene>
    <name evidence="1" type="ORF">YC6258_03645</name>
</gene>
<keyword evidence="2" id="KW-1185">Reference proteome</keyword>
<dbReference type="AlphaFoldDB" id="A0A0C5VN00"/>
<organism evidence="1 2">
    <name type="scientific">Gynuella sunshinyii YC6258</name>
    <dbReference type="NCBI Taxonomy" id="1445510"/>
    <lineage>
        <taxon>Bacteria</taxon>
        <taxon>Pseudomonadati</taxon>
        <taxon>Pseudomonadota</taxon>
        <taxon>Gammaproteobacteria</taxon>
        <taxon>Oceanospirillales</taxon>
        <taxon>Saccharospirillaceae</taxon>
        <taxon>Gynuella</taxon>
    </lineage>
</organism>
<reference evidence="1 2" key="1">
    <citation type="submission" date="2014-01" db="EMBL/GenBank/DDBJ databases">
        <title>Full genme sequencing of cellulolytic bacterium Gynuella sunshinyii YC6258T gen. nov., sp. nov.</title>
        <authorList>
            <person name="Khan H."/>
            <person name="Chung E.J."/>
            <person name="Chung Y.R."/>
        </authorList>
    </citation>
    <scope>NUCLEOTIDE SEQUENCE [LARGE SCALE GENOMIC DNA]</scope>
    <source>
        <strain evidence="1 2">YC6258</strain>
    </source>
</reference>